<dbReference type="Proteomes" id="UP001239019">
    <property type="component" value="Unassembled WGS sequence"/>
</dbReference>
<dbReference type="InterPro" id="IPR011042">
    <property type="entry name" value="6-blade_b-propeller_TolB-like"/>
</dbReference>
<sequence length="961" mass="106808">MKVFVNGRWLLFLLLWPGMVLAAPPSADWQTLETERFRVHFPGELESWARKAAARAEAVADEVHEWVGFTPDSPVDVIIADPFNQPNGMALPLTGRARMLLFTTPPAADSVIGNYSDWPELLLIHEHVHLAHLSRPVRRSFDRFRGQLWLPAAVMPLMQSPMWVIEGYATWLEGELTGSGRPNSDLRASLIRQWAREGRLPNYGQLSGTLGQDWDSRLRAYLVGSAYFEWLAERESPQAFRDVWARQTAHTRRDFNEAFGGVFGASPAELYQRFMAETVHAALRAESVFADREVRGELWQAFGHRLGAPAVSPAGDRVAVVEYSNNEPAGLRVYRLDDNAERFEKWREAEEKKVEKDPDDVMAVRPRSLPREALHSLPAPEGRDVHDPRWIDENSILFTRLSTDAHGFASSDLFRWHLDRNRVERITEGGRLHRADPAPDGRWAVAVRYRHGYSELVRVDLADGRIQSLSEASTNLVHDQPRIHPDGQVVAYLSHAAGHWSLRLKDLNSGEEALALDAGPSSFLAQPAWSADGVLYFSRGRFGYIGVDRWQEGMADSQPVTVSVQAALAPQPIPGTDALLYLQPGPSGHDLMRVENGSDIRPGWPLESMETASPIGRQPVPLQLRAPDPSDAPARSYGRGPQFATGLMSGRWTRSETALDLGVKGGDLIGRTDWLAAASLSSRESENGALLAGSWRGWPIDLTAAAFHQVSDPSQQRDAADTEAMRQRQTGLLMGLEADRRAGRFRNGVSAGLALSEVSLAGDDYRRDWSWLQAGSQWQRQRGSRRSQAGLGLSAVEGRTEGESWSLRRGHFSLAAGRQGMAGLALSQVSLDDAGNSGERLVLGGQPGLTSTARTQPERIFEPAVPLGLLIGQEYEGQSFFLRNRSNTARLFYRRHRMGEESADEGDWLVLRGFEIGGGLTDTRLPLPELRGVRLEAGVALIQDNPLPDRTRAWVNLRYEW</sequence>
<evidence type="ECO:0000313" key="3">
    <source>
        <dbReference type="Proteomes" id="UP001239019"/>
    </source>
</evidence>
<reference evidence="2 3" key="1">
    <citation type="submission" date="2023-08" db="EMBL/GenBank/DDBJ databases">
        <title>Whole-genome sequencing of halo(alkali)philic microorganisms from hypersaline lakes.</title>
        <authorList>
            <person name="Sorokin D.Y."/>
            <person name="Abbas B."/>
            <person name="Merkel A.Y."/>
        </authorList>
    </citation>
    <scope>NUCLEOTIDE SEQUENCE [LARGE SCALE GENOMIC DNA]</scope>
    <source>
        <strain evidence="2 3">AB-CW4</strain>
    </source>
</reference>
<dbReference type="EMBL" id="JAVDDT010000005">
    <property type="protein sequence ID" value="MDQ2070050.1"/>
    <property type="molecule type" value="Genomic_DNA"/>
</dbReference>
<keyword evidence="1" id="KW-0732">Signal</keyword>
<proteinExistence type="predicted"/>
<accession>A0ABU0WAT0</accession>
<feature type="signal peptide" evidence="1">
    <location>
        <begin position="1"/>
        <end position="22"/>
    </location>
</feature>
<organism evidence="2 3">
    <name type="scientific">Natronospira bacteriovora</name>
    <dbReference type="NCBI Taxonomy" id="3069753"/>
    <lineage>
        <taxon>Bacteria</taxon>
        <taxon>Pseudomonadati</taxon>
        <taxon>Pseudomonadota</taxon>
        <taxon>Gammaproteobacteria</taxon>
        <taxon>Natronospirales</taxon>
        <taxon>Natronospiraceae</taxon>
        <taxon>Natronospira</taxon>
    </lineage>
</organism>
<name>A0ABU0WAT0_9GAMM</name>
<gene>
    <name evidence="2" type="ORF">RBH19_09195</name>
</gene>
<protein>
    <recommendedName>
        <fullName evidence="4">WD40 repeat protein</fullName>
    </recommendedName>
</protein>
<evidence type="ECO:0000256" key="1">
    <source>
        <dbReference type="SAM" id="SignalP"/>
    </source>
</evidence>
<dbReference type="RefSeq" id="WP_306728547.1">
    <property type="nucleotide sequence ID" value="NZ_JAVDDT010000005.1"/>
</dbReference>
<keyword evidence="3" id="KW-1185">Reference proteome</keyword>
<feature type="chain" id="PRO_5045724236" description="WD40 repeat protein" evidence="1">
    <location>
        <begin position="23"/>
        <end position="961"/>
    </location>
</feature>
<evidence type="ECO:0008006" key="4">
    <source>
        <dbReference type="Google" id="ProtNLM"/>
    </source>
</evidence>
<dbReference type="SUPFAM" id="SSF82171">
    <property type="entry name" value="DPP6 N-terminal domain-like"/>
    <property type="match status" value="1"/>
</dbReference>
<comment type="caution">
    <text evidence="2">The sequence shown here is derived from an EMBL/GenBank/DDBJ whole genome shotgun (WGS) entry which is preliminary data.</text>
</comment>
<dbReference type="Gene3D" id="2.120.10.30">
    <property type="entry name" value="TolB, C-terminal domain"/>
    <property type="match status" value="2"/>
</dbReference>
<evidence type="ECO:0000313" key="2">
    <source>
        <dbReference type="EMBL" id="MDQ2070050.1"/>
    </source>
</evidence>